<comment type="caution">
    <text evidence="5">The sequence shown here is derived from an EMBL/GenBank/DDBJ whole genome shotgun (WGS) entry which is preliminary data.</text>
</comment>
<dbReference type="AlphaFoldDB" id="A0AAV2B8I6"/>
<accession>A0AAV2B8I6</accession>
<dbReference type="Proteomes" id="UP001497382">
    <property type="component" value="Unassembled WGS sequence"/>
</dbReference>
<dbReference type="PANTHER" id="PTHR45640">
    <property type="entry name" value="HEAT SHOCK PROTEIN HSP-12.2-RELATED"/>
    <property type="match status" value="1"/>
</dbReference>
<protein>
    <recommendedName>
        <fullName evidence="4">SHSP domain-containing protein</fullName>
    </recommendedName>
</protein>
<feature type="region of interest" description="Disordered" evidence="3">
    <location>
        <begin position="206"/>
        <end position="233"/>
    </location>
</feature>
<sequence length="336" mass="38496">MMHKFDSVEEGAMFDLLERMTSRMYSWPVEEPFSQKIGFQRFGLQLREEDFEQVGVSYRDFLLRDRNEVRKASSGFSEINYDENEFKVDLDVWPFKCSELNILHVPGKYISIKGEHEGRFEDGSECSRKFQRYYRLPKGSSQFLECSYCKGILTIIVDRKGVLDEDRKPHIVPITLITCRENKGIPVEDEYNPALTTEVQELPIANDDLGNNKEPDVEATKSPKRVPISNEDSRRDNDVVAKIDETLKEVLIANCDLGSEAVMSVLKNYREVLLSREDSKSNKKVVQVTKESVGESITANENSNVDSCIEDDKQKLDVEIQADQQDNQVLISDDGK</sequence>
<dbReference type="GO" id="GO:0009408">
    <property type="term" value="P:response to heat"/>
    <property type="evidence" value="ECO:0007669"/>
    <property type="project" value="TreeGrafter"/>
</dbReference>
<evidence type="ECO:0000256" key="1">
    <source>
        <dbReference type="PROSITE-ProRule" id="PRU00285"/>
    </source>
</evidence>
<dbReference type="InterPro" id="IPR008978">
    <property type="entry name" value="HSP20-like_chaperone"/>
</dbReference>
<organism evidence="5 6">
    <name type="scientific">Larinioides sclopetarius</name>
    <dbReference type="NCBI Taxonomy" id="280406"/>
    <lineage>
        <taxon>Eukaryota</taxon>
        <taxon>Metazoa</taxon>
        <taxon>Ecdysozoa</taxon>
        <taxon>Arthropoda</taxon>
        <taxon>Chelicerata</taxon>
        <taxon>Arachnida</taxon>
        <taxon>Araneae</taxon>
        <taxon>Araneomorphae</taxon>
        <taxon>Entelegynae</taxon>
        <taxon>Araneoidea</taxon>
        <taxon>Araneidae</taxon>
        <taxon>Larinioides</taxon>
    </lineage>
</organism>
<proteinExistence type="inferred from homology"/>
<keyword evidence="6" id="KW-1185">Reference proteome</keyword>
<dbReference type="InterPro" id="IPR002068">
    <property type="entry name" value="A-crystallin/Hsp20_dom"/>
</dbReference>
<evidence type="ECO:0000313" key="5">
    <source>
        <dbReference type="EMBL" id="CAL1292526.1"/>
    </source>
</evidence>
<dbReference type="EMBL" id="CAXIEN010000308">
    <property type="protein sequence ID" value="CAL1292526.1"/>
    <property type="molecule type" value="Genomic_DNA"/>
</dbReference>
<dbReference type="PROSITE" id="PS01031">
    <property type="entry name" value="SHSP"/>
    <property type="match status" value="1"/>
</dbReference>
<feature type="domain" description="SHSP" evidence="4">
    <location>
        <begin position="67"/>
        <end position="175"/>
    </location>
</feature>
<evidence type="ECO:0000256" key="3">
    <source>
        <dbReference type="SAM" id="MobiDB-lite"/>
    </source>
</evidence>
<dbReference type="GO" id="GO:0051082">
    <property type="term" value="F:unfolded protein binding"/>
    <property type="evidence" value="ECO:0007669"/>
    <property type="project" value="TreeGrafter"/>
</dbReference>
<dbReference type="GO" id="GO:0005634">
    <property type="term" value="C:nucleus"/>
    <property type="evidence" value="ECO:0007669"/>
    <property type="project" value="TreeGrafter"/>
</dbReference>
<name>A0AAV2B8I6_9ARAC</name>
<dbReference type="Gene3D" id="2.60.40.790">
    <property type="match status" value="1"/>
</dbReference>
<dbReference type="GO" id="GO:0043066">
    <property type="term" value="P:negative regulation of apoptotic process"/>
    <property type="evidence" value="ECO:0007669"/>
    <property type="project" value="TreeGrafter"/>
</dbReference>
<dbReference type="GO" id="GO:0042026">
    <property type="term" value="P:protein refolding"/>
    <property type="evidence" value="ECO:0007669"/>
    <property type="project" value="TreeGrafter"/>
</dbReference>
<dbReference type="PANTHER" id="PTHR45640:SF27">
    <property type="entry name" value="HEAT SHOCK PROTEIN BETA-2"/>
    <property type="match status" value="1"/>
</dbReference>
<gene>
    <name evidence="5" type="ORF">LARSCL_LOCUS17710</name>
</gene>
<dbReference type="InterPro" id="IPR001436">
    <property type="entry name" value="Alpha-crystallin/sHSP_animal"/>
</dbReference>
<evidence type="ECO:0000256" key="2">
    <source>
        <dbReference type="RuleBase" id="RU003616"/>
    </source>
</evidence>
<dbReference type="SUPFAM" id="SSF49764">
    <property type="entry name" value="HSP20-like chaperones"/>
    <property type="match status" value="1"/>
</dbReference>
<comment type="similarity">
    <text evidence="1 2">Belongs to the small heat shock protein (HSP20) family.</text>
</comment>
<feature type="compositionally biased region" description="Basic and acidic residues" evidence="3">
    <location>
        <begin position="210"/>
        <end position="221"/>
    </location>
</feature>
<reference evidence="5 6" key="1">
    <citation type="submission" date="2024-04" db="EMBL/GenBank/DDBJ databases">
        <authorList>
            <person name="Rising A."/>
            <person name="Reimegard J."/>
            <person name="Sonavane S."/>
            <person name="Akerstrom W."/>
            <person name="Nylinder S."/>
            <person name="Hedman E."/>
            <person name="Kallberg Y."/>
        </authorList>
    </citation>
    <scope>NUCLEOTIDE SEQUENCE [LARGE SCALE GENOMIC DNA]</scope>
</reference>
<evidence type="ECO:0000313" key="6">
    <source>
        <dbReference type="Proteomes" id="UP001497382"/>
    </source>
</evidence>
<dbReference type="Pfam" id="PF00011">
    <property type="entry name" value="HSP20"/>
    <property type="match status" value="1"/>
</dbReference>
<dbReference type="GO" id="GO:0005737">
    <property type="term" value="C:cytoplasm"/>
    <property type="evidence" value="ECO:0007669"/>
    <property type="project" value="TreeGrafter"/>
</dbReference>
<evidence type="ECO:0000259" key="4">
    <source>
        <dbReference type="PROSITE" id="PS01031"/>
    </source>
</evidence>